<evidence type="ECO:0000313" key="3">
    <source>
        <dbReference type="Proteomes" id="UP001595773"/>
    </source>
</evidence>
<keyword evidence="1" id="KW-1133">Transmembrane helix</keyword>
<protein>
    <submittedName>
        <fullName evidence="2">Uncharacterized protein</fullName>
    </submittedName>
</protein>
<reference evidence="3" key="1">
    <citation type="journal article" date="2019" name="Int. J. Syst. Evol. Microbiol.">
        <title>The Global Catalogue of Microorganisms (GCM) 10K type strain sequencing project: providing services to taxonomists for standard genome sequencing and annotation.</title>
        <authorList>
            <consortium name="The Broad Institute Genomics Platform"/>
            <consortium name="The Broad Institute Genome Sequencing Center for Infectious Disease"/>
            <person name="Wu L."/>
            <person name="Ma J."/>
        </authorList>
    </citation>
    <scope>NUCLEOTIDE SEQUENCE [LARGE SCALE GENOMIC DNA]</scope>
    <source>
        <strain evidence="3">CGMCC 1.10698</strain>
    </source>
</reference>
<gene>
    <name evidence="2" type="ORF">ACFOW9_11460</name>
</gene>
<feature type="transmembrane region" description="Helical" evidence="1">
    <location>
        <begin position="76"/>
        <end position="100"/>
    </location>
</feature>
<accession>A0ABV8R4H4</accession>
<dbReference type="Proteomes" id="UP001595773">
    <property type="component" value="Unassembled WGS sequence"/>
</dbReference>
<feature type="transmembrane region" description="Helical" evidence="1">
    <location>
        <begin position="121"/>
        <end position="145"/>
    </location>
</feature>
<organism evidence="2 3">
    <name type="scientific">Arthrobacter cryoconiti</name>
    <dbReference type="NCBI Taxonomy" id="748907"/>
    <lineage>
        <taxon>Bacteria</taxon>
        <taxon>Bacillati</taxon>
        <taxon>Actinomycetota</taxon>
        <taxon>Actinomycetes</taxon>
        <taxon>Micrococcales</taxon>
        <taxon>Micrococcaceae</taxon>
        <taxon>Arthrobacter</taxon>
    </lineage>
</organism>
<comment type="caution">
    <text evidence="2">The sequence shown here is derived from an EMBL/GenBank/DDBJ whole genome shotgun (WGS) entry which is preliminary data.</text>
</comment>
<feature type="transmembrane region" description="Helical" evidence="1">
    <location>
        <begin position="12"/>
        <end position="38"/>
    </location>
</feature>
<evidence type="ECO:0000256" key="1">
    <source>
        <dbReference type="SAM" id="Phobius"/>
    </source>
</evidence>
<proteinExistence type="predicted"/>
<feature type="transmembrane region" description="Helical" evidence="1">
    <location>
        <begin position="211"/>
        <end position="231"/>
    </location>
</feature>
<evidence type="ECO:0000313" key="2">
    <source>
        <dbReference type="EMBL" id="MFC4266219.1"/>
    </source>
</evidence>
<sequence>MDGLSENLFGTLGSFALIASIALRILSALLLCGALIFLNRRQEAGWWMAVASYASTIPSVFLQLGTGRWSGPLTVIVFLIISVIPAALGIAAGLYGRACFQKSALASSGTRNIRLRRFHPVHLVAPIGVAAVYGVGSMASLFIYISALTQSGVVQSFSFGVLFATGFLTGLAVGGLVALAHGSRWGWFLFVPAALVSLLGTAASAQGSVLIFLYLTQAVLAMFGCVAWGRLSKQKSNA</sequence>
<keyword evidence="1" id="KW-0472">Membrane</keyword>
<keyword evidence="3" id="KW-1185">Reference proteome</keyword>
<dbReference type="EMBL" id="JBHSCQ010000017">
    <property type="protein sequence ID" value="MFC4266219.1"/>
    <property type="molecule type" value="Genomic_DNA"/>
</dbReference>
<dbReference type="RefSeq" id="WP_230067041.1">
    <property type="nucleotide sequence ID" value="NZ_BAABLL010000008.1"/>
</dbReference>
<keyword evidence="1" id="KW-0812">Transmembrane</keyword>
<feature type="transmembrane region" description="Helical" evidence="1">
    <location>
        <begin position="45"/>
        <end position="64"/>
    </location>
</feature>
<feature type="transmembrane region" description="Helical" evidence="1">
    <location>
        <begin position="187"/>
        <end position="205"/>
    </location>
</feature>
<name>A0ABV8R4H4_9MICC</name>
<feature type="transmembrane region" description="Helical" evidence="1">
    <location>
        <begin position="157"/>
        <end position="180"/>
    </location>
</feature>